<protein>
    <submittedName>
        <fullName evidence="1">Glycosyl hydrolase</fullName>
    </submittedName>
</protein>
<comment type="caution">
    <text evidence="1">The sequence shown here is derived from an EMBL/GenBank/DDBJ whole genome shotgun (WGS) entry which is preliminary data.</text>
</comment>
<evidence type="ECO:0000313" key="2">
    <source>
        <dbReference type="Proteomes" id="UP001597012"/>
    </source>
</evidence>
<dbReference type="Pfam" id="PF17132">
    <property type="entry name" value="Glyco_hydro_106"/>
    <property type="match status" value="1"/>
</dbReference>
<dbReference type="InterPro" id="IPR029062">
    <property type="entry name" value="Class_I_gatase-like"/>
</dbReference>
<dbReference type="GO" id="GO:0016787">
    <property type="term" value="F:hydrolase activity"/>
    <property type="evidence" value="ECO:0007669"/>
    <property type="project" value="UniProtKB-KW"/>
</dbReference>
<reference evidence="2" key="1">
    <citation type="journal article" date="2019" name="Int. J. Syst. Evol. Microbiol.">
        <title>The Global Catalogue of Microorganisms (GCM) 10K type strain sequencing project: providing services to taxonomists for standard genome sequencing and annotation.</title>
        <authorList>
            <consortium name="The Broad Institute Genomics Platform"/>
            <consortium name="The Broad Institute Genome Sequencing Center for Infectious Disease"/>
            <person name="Wu L."/>
            <person name="Ma J."/>
        </authorList>
    </citation>
    <scope>NUCLEOTIDE SEQUENCE [LARGE SCALE GENOMIC DNA]</scope>
    <source>
        <strain evidence="2">CCUG 61948</strain>
    </source>
</reference>
<dbReference type="PANTHER" id="PTHR36848:SF2">
    <property type="entry name" value="SECRETED PROTEIN"/>
    <property type="match status" value="1"/>
</dbReference>
<dbReference type="PANTHER" id="PTHR36848">
    <property type="entry name" value="DNA-BINDING PROTEIN (PUTATIVE SECRETED PROTEIN)-RELATED"/>
    <property type="match status" value="1"/>
</dbReference>
<name>A0ABW3AZU1_9FLAO</name>
<proteinExistence type="predicted"/>
<organism evidence="1 2">
    <name type="scientific">Maribacter chungangensis</name>
    <dbReference type="NCBI Taxonomy" id="1069117"/>
    <lineage>
        <taxon>Bacteria</taxon>
        <taxon>Pseudomonadati</taxon>
        <taxon>Bacteroidota</taxon>
        <taxon>Flavobacteriia</taxon>
        <taxon>Flavobacteriales</taxon>
        <taxon>Flavobacteriaceae</taxon>
        <taxon>Maribacter</taxon>
    </lineage>
</organism>
<accession>A0ABW3AZU1</accession>
<dbReference type="InterPro" id="IPR053161">
    <property type="entry name" value="Ulvan_degrading_GH"/>
</dbReference>
<dbReference type="Gene3D" id="3.40.50.880">
    <property type="match status" value="1"/>
</dbReference>
<sequence>MGTTTHSFTVLLSICLGLWTTGCRSQEEQLSGTLVEDFHNPPAAYKPMPFWHINGELTTEGIRQQMKDAKELGGFSGISVLPLAPKKNGRPGTTPKFLSEEYLERFQDVLDTAEELEMEVILYDDNDFPSGMAGGKLGELFPEHTMKRLDKIEHTIQGPRQLKQKLPDGQVLSIVAMNTETLERIELTPFIKNKVLRYDLPAGSWKVMSFVLVKDSYHKAYPVVDYLDATAVRKLMELTYGVHQKNFGDYFGKTIKKVFFDDVGFWKHPRTWTGRFNEKFVEINGYDPKPWYPALWYDIGPKTESVRHAFFKTRAELLAEGFPKLVGEWAKANGLKDTGHPPGNYDPTPIDMNADIFKFYRHMAMPLTDAIIGYQFGQNGHKLISSAADYYDKPVVSTEIYGAYKEKSFDSLMLYRSAMDLFSRGVNFVVPHGLWYNPDQVYISPLVSPYSEKLAPALPEYSEFVGRACMLLQGGKRVSEIGVFYPFEELAGWYRFEDPANPRQGFFISPETNYMEISGMLTNDIRQDFTFIHPEFFLEDKYQINNGTVTLNNLENEQNYKALILTGCNVISVKTLEKLKAYYDQGGLVISTGQLPYKSSEMGADEQVKTLIKQIFGVDANAPLDGNPHIHQNNTGGKAIHFVDANQDNLSEALAIDLTPDVAFSPNPTLASDFGKFNYIHKIKEGRHIYFFSNSSDETIQTEVTLKGDFKLFEANPHTGNITPIKNSKKVSIENQSYTKASLNLPPVSAVFWISNEDLK</sequence>
<keyword evidence="1" id="KW-0378">Hydrolase</keyword>
<evidence type="ECO:0000313" key="1">
    <source>
        <dbReference type="EMBL" id="MFD0796577.1"/>
    </source>
</evidence>
<gene>
    <name evidence="1" type="ORF">ACFQZJ_03830</name>
</gene>
<dbReference type="Proteomes" id="UP001597012">
    <property type="component" value="Unassembled WGS sequence"/>
</dbReference>
<dbReference type="EMBL" id="JBHTHY010000003">
    <property type="protein sequence ID" value="MFD0796577.1"/>
    <property type="molecule type" value="Genomic_DNA"/>
</dbReference>
<dbReference type="RefSeq" id="WP_379932432.1">
    <property type="nucleotide sequence ID" value="NZ_JBHTHY010000003.1"/>
</dbReference>
<keyword evidence="2" id="KW-1185">Reference proteome</keyword>